<dbReference type="Gene3D" id="3.30.1330.30">
    <property type="match status" value="1"/>
</dbReference>
<sequence>MRKPSQSLQKTGVIKNKKTKKRKQYRPSSFLDCQSLTHVVGFPPQNELISTPVASDFVKEIFLDRFVKEVVKPFQPNKNKKRDYREGSKTTTPNNGSNTGSYHVMIGGKLVKKRKTSKDNQSETAFRTEHSRAGNEIDASLLRKRRFWKENIVVGSNQCLRVLETAIANRHNKEHTTTNQNSGGISNCKKNDTVARPQPSLIVLAKDIYPPTMCSAIPALARNLGIPLLLLPGKASLELGKVMNAKRTSVLIFLPGGNDSNDSGAKITDCDGNAEKESREAQTAIASFVSFIKDQMSARSGNDAA</sequence>
<feature type="region of interest" description="Disordered" evidence="1">
    <location>
        <begin position="77"/>
        <end position="102"/>
    </location>
</feature>
<reference evidence="2" key="1">
    <citation type="submission" date="2021-01" db="EMBL/GenBank/DDBJ databases">
        <authorList>
            <person name="Corre E."/>
            <person name="Pelletier E."/>
            <person name="Niang G."/>
            <person name="Scheremetjew M."/>
            <person name="Finn R."/>
            <person name="Kale V."/>
            <person name="Holt S."/>
            <person name="Cochrane G."/>
            <person name="Meng A."/>
            <person name="Brown T."/>
            <person name="Cohen L."/>
        </authorList>
    </citation>
    <scope>NUCLEOTIDE SEQUENCE</scope>
    <source>
        <strain evidence="2">10249 10 AB</strain>
    </source>
</reference>
<dbReference type="EMBL" id="HBIX01000398">
    <property type="protein sequence ID" value="CAE0707597.1"/>
    <property type="molecule type" value="Transcribed_RNA"/>
</dbReference>
<feature type="region of interest" description="Disordered" evidence="1">
    <location>
        <begin position="112"/>
        <end position="131"/>
    </location>
</feature>
<dbReference type="AlphaFoldDB" id="A0A6U9VDU1"/>
<dbReference type="EMBL" id="HBIX01000399">
    <property type="protein sequence ID" value="CAE0707598.1"/>
    <property type="molecule type" value="Transcribed_RNA"/>
</dbReference>
<accession>A0A6U9VDU1</accession>
<protein>
    <recommendedName>
        <fullName evidence="4">Ribosomal protein L7Ae/L30e/S12e/Gadd45 domain-containing protein</fullName>
    </recommendedName>
</protein>
<evidence type="ECO:0000313" key="2">
    <source>
        <dbReference type="EMBL" id="CAE0707597.1"/>
    </source>
</evidence>
<evidence type="ECO:0000256" key="1">
    <source>
        <dbReference type="SAM" id="MobiDB-lite"/>
    </source>
</evidence>
<dbReference type="InterPro" id="IPR029064">
    <property type="entry name" value="Ribosomal_eL30-like_sf"/>
</dbReference>
<proteinExistence type="predicted"/>
<feature type="compositionally biased region" description="Low complexity" evidence="1">
    <location>
        <begin position="89"/>
        <end position="101"/>
    </location>
</feature>
<dbReference type="SUPFAM" id="SSF55315">
    <property type="entry name" value="L30e-like"/>
    <property type="match status" value="1"/>
</dbReference>
<name>A0A6U9VDU1_9STRA</name>
<feature type="region of interest" description="Disordered" evidence="1">
    <location>
        <begin position="1"/>
        <end position="27"/>
    </location>
</feature>
<feature type="compositionally biased region" description="Basic residues" evidence="1">
    <location>
        <begin position="15"/>
        <end position="25"/>
    </location>
</feature>
<feature type="compositionally biased region" description="Basic and acidic residues" evidence="1">
    <location>
        <begin position="117"/>
        <end position="131"/>
    </location>
</feature>
<evidence type="ECO:0008006" key="4">
    <source>
        <dbReference type="Google" id="ProtNLM"/>
    </source>
</evidence>
<organism evidence="2">
    <name type="scientific">Pseudo-nitzschia australis</name>
    <dbReference type="NCBI Taxonomy" id="44445"/>
    <lineage>
        <taxon>Eukaryota</taxon>
        <taxon>Sar</taxon>
        <taxon>Stramenopiles</taxon>
        <taxon>Ochrophyta</taxon>
        <taxon>Bacillariophyta</taxon>
        <taxon>Bacillariophyceae</taxon>
        <taxon>Bacillariophycidae</taxon>
        <taxon>Bacillariales</taxon>
        <taxon>Bacillariaceae</taxon>
        <taxon>Pseudo-nitzschia</taxon>
    </lineage>
</organism>
<gene>
    <name evidence="2" type="ORF">PAUS00366_LOCUS317</name>
    <name evidence="3" type="ORF">PAUS00366_LOCUS318</name>
</gene>
<evidence type="ECO:0000313" key="3">
    <source>
        <dbReference type="EMBL" id="CAE0707598.1"/>
    </source>
</evidence>